<dbReference type="Pfam" id="PF03496">
    <property type="entry name" value="ADPrib_exo_Tox"/>
    <property type="match status" value="1"/>
</dbReference>
<evidence type="ECO:0000313" key="2">
    <source>
        <dbReference type="EMBL" id="CAF0992294.1"/>
    </source>
</evidence>
<dbReference type="SUPFAM" id="SSF56399">
    <property type="entry name" value="ADP-ribosylation"/>
    <property type="match status" value="1"/>
</dbReference>
<dbReference type="Gene3D" id="3.90.176.10">
    <property type="entry name" value="Toxin ADP-ribosyltransferase, Chain A, domain 1"/>
    <property type="match status" value="1"/>
</dbReference>
<dbReference type="AlphaFoldDB" id="A0A814UAX8"/>
<dbReference type="EMBL" id="CAJNOR010001611">
    <property type="protein sequence ID" value="CAF1171964.1"/>
    <property type="molecule type" value="Genomic_DNA"/>
</dbReference>
<comment type="caution">
    <text evidence="3">The sequence shown here is derived from an EMBL/GenBank/DDBJ whole genome shotgun (WGS) entry which is preliminary data.</text>
</comment>
<dbReference type="OrthoDB" id="9990319at2759"/>
<dbReference type="EMBL" id="CAJNOJ010000059">
    <property type="protein sequence ID" value="CAF0992294.1"/>
    <property type="molecule type" value="Genomic_DNA"/>
</dbReference>
<evidence type="ECO:0000259" key="1">
    <source>
        <dbReference type="Pfam" id="PF03496"/>
    </source>
</evidence>
<dbReference type="InterPro" id="IPR003540">
    <property type="entry name" value="ADP-ribosyltransferase"/>
</dbReference>
<evidence type="ECO:0000313" key="3">
    <source>
        <dbReference type="EMBL" id="CAF1171964.1"/>
    </source>
</evidence>
<feature type="domain" description="ADP ribosyltransferase" evidence="1">
    <location>
        <begin position="649"/>
        <end position="823"/>
    </location>
</feature>
<dbReference type="GO" id="GO:0005576">
    <property type="term" value="C:extracellular region"/>
    <property type="evidence" value="ECO:0007669"/>
    <property type="project" value="InterPro"/>
</dbReference>
<protein>
    <recommendedName>
        <fullName evidence="1">ADP ribosyltransferase domain-containing protein</fullName>
    </recommendedName>
</protein>
<dbReference type="PROSITE" id="PS51996">
    <property type="entry name" value="TR_MART"/>
    <property type="match status" value="1"/>
</dbReference>
<dbReference type="Proteomes" id="UP000663852">
    <property type="component" value="Unassembled WGS sequence"/>
</dbReference>
<organism evidence="3 4">
    <name type="scientific">Adineta ricciae</name>
    <name type="common">Rotifer</name>
    <dbReference type="NCBI Taxonomy" id="249248"/>
    <lineage>
        <taxon>Eukaryota</taxon>
        <taxon>Metazoa</taxon>
        <taxon>Spiralia</taxon>
        <taxon>Gnathifera</taxon>
        <taxon>Rotifera</taxon>
        <taxon>Eurotatoria</taxon>
        <taxon>Bdelloidea</taxon>
        <taxon>Adinetida</taxon>
        <taxon>Adinetidae</taxon>
        <taxon>Adineta</taxon>
    </lineage>
</organism>
<accession>A0A814UAX8</accession>
<evidence type="ECO:0000313" key="4">
    <source>
        <dbReference type="Proteomes" id="UP000663828"/>
    </source>
</evidence>
<dbReference type="Proteomes" id="UP000663828">
    <property type="component" value="Unassembled WGS sequence"/>
</dbReference>
<gene>
    <name evidence="2" type="ORF">EDS130_LOCUS14453</name>
    <name evidence="3" type="ORF">XAT740_LOCUS22084</name>
</gene>
<name>A0A814UAX8_ADIRI</name>
<reference evidence="3" key="1">
    <citation type="submission" date="2021-02" db="EMBL/GenBank/DDBJ databases">
        <authorList>
            <person name="Nowell W R."/>
        </authorList>
    </citation>
    <scope>NUCLEOTIDE SEQUENCE</scope>
</reference>
<keyword evidence="4" id="KW-1185">Reference proteome</keyword>
<sequence>MAEATIKVFICGPSHIIESSDYQLPIPISFIFSLEKLINVIAHRSTSDDLNLQHYIVLFPDLIENDEDRIYTILEENRHVFAVFQIRTDLSAPDNIYTKLRYIRRESATMAVSMKAIQFFKHEAEKQRNLNQLNLTDIYLRRAEKTKEWLMSTIRAEPCHILLIPLNTDYENLFDCIDELRKHCTRLGYSSVIIRSLHEYIPKDELYDKLPYGKIIFENEHPTNICRWLRELSPIRMYLYGNEESIQSEWSKQMIADETDHASKYIVDDDNWHTFIEHESIHENIKWNFHVKYGQTWKITQYVPIKLNNISQNLRFRSSLRRAHMTFSTRQTTVTAQVYRWFEQCKQYGYLPDEFEIRPQYASKPLVLHQAREVQPLVLKSGSYQYMNFFDDTLQEKSDFNYSTCFKQFACVPNTLKLSNITLGSAAHSRKTNFDVFSCFDKSYEVNTDYPKSSDRTYIWLEANPFHVEERFRNLIHPYEWQYFKVVDACQHYIMNQQLQYDSKIFLIARSSLAEELFRFEHVAKICNTYLYSSQDELFTPWIQCFPVIRGNYHNLDALYEQFSSDLECSVELSSYVHQIQDNESSSPIGVFQSNSKFLWHRMFVDILLQMKPPTDAKSDLIETLRRTSYKIDVNPAQIDEFKRDYQSNAAIQWYTRDTFLYRLINQALRCEDTETLFACRLFITDLQNQLSELHEETIRSNSPSDNTIITSYRGQFMSSSAIEQFRENIGNLISTNAFLSTSLAFDIAVMFAGGSGSKSTTSLQTVLFCVEIDPKIENTRPYAQIKHFSNFQEEDEVLFAVGTVFRIEKFDTLSVTNDVLVIHLQMVDENEVPSISFDFSQLQPFEQIQDRIYAFISLAALFERDNQSKHVKTILEKTKVLFFDTTDEFEAYARSLPYTQQFVAFVNSEAHVPHQYQPTKVLSYVENETHFNDLIYQLMIEMKNDEQVPEYVTHLYTDLANVYCPSDENTFYVYLLRSSTCKKDSERKLTTNFSVSSIVTFYQLDPCLDFLQSLSQPSELGNVILIFQCDDEDLDSPCDQFEKVNSIRNIYLCSKNAFNIKSRRILLGKFLNEHDLHAQLYSDHLCNAFAQTSEQLQVHGNKTKALDHLKQSEHFSEILKSYNNETQTFFE</sequence>
<proteinExistence type="predicted"/>